<dbReference type="PROSITE" id="PS50294">
    <property type="entry name" value="WD_REPEATS_REGION"/>
    <property type="match status" value="1"/>
</dbReference>
<feature type="compositionally biased region" description="Basic residues" evidence="4">
    <location>
        <begin position="154"/>
        <end position="165"/>
    </location>
</feature>
<dbReference type="PROSITE" id="PS50082">
    <property type="entry name" value="WD_REPEATS_2"/>
    <property type="match status" value="1"/>
</dbReference>
<dbReference type="Gene3D" id="2.130.10.10">
    <property type="entry name" value="YVTN repeat-like/Quinoprotein amine dehydrogenase"/>
    <property type="match status" value="2"/>
</dbReference>
<dbReference type="InterPro" id="IPR019775">
    <property type="entry name" value="WD40_repeat_CS"/>
</dbReference>
<evidence type="ECO:0000313" key="5">
    <source>
        <dbReference type="EMBL" id="CAJ1942556.1"/>
    </source>
</evidence>
<dbReference type="InterPro" id="IPR001680">
    <property type="entry name" value="WD40_rpt"/>
</dbReference>
<dbReference type="SUPFAM" id="SSF50978">
    <property type="entry name" value="WD40 repeat-like"/>
    <property type="match status" value="1"/>
</dbReference>
<keyword evidence="6" id="KW-1185">Reference proteome</keyword>
<evidence type="ECO:0000313" key="6">
    <source>
        <dbReference type="Proteomes" id="UP001295423"/>
    </source>
</evidence>
<dbReference type="AlphaFoldDB" id="A0AAD2FI76"/>
<evidence type="ECO:0000256" key="2">
    <source>
        <dbReference type="ARBA" id="ARBA00022737"/>
    </source>
</evidence>
<dbReference type="Proteomes" id="UP001295423">
    <property type="component" value="Unassembled WGS sequence"/>
</dbReference>
<comment type="caution">
    <text evidence="5">The sequence shown here is derived from an EMBL/GenBank/DDBJ whole genome shotgun (WGS) entry which is preliminary data.</text>
</comment>
<name>A0AAD2FI76_9STRA</name>
<sequence>MSGDTTKTNNSNQFTSAKYQGHSAPVLSLAVSEEYSCLLSGSEDHTARLWDLRDNNRRRASLCIQTGGEVLSVAFTPKNGAVEDIPVELSSPFAKDHSIFLSVENAVLEYDLRLATSPIVNQPTRNLTPILQNQDEVNQVALAHHTLRSSAPNKGKKKGNKKNNKRTLGETKLYVAASDDAGTIRFMDSTSTNSSQVMHHDENAVVPACAFRPGANRGSLELASGGTDCQVSLWDAFKPKRPISSLSTSTPETETGKAQVCNPPMVYSLSWSQSGNLLAAGLGDGSVSIMGIQNRSLVQTGLLPYAHDASVASVHFPSFCRDRSERVLFSGGSDGIVLCWDLGSNIVENEAASPKSLFSPDLLKGGSKQKDATTAELVQQTEEGLSLFDNHAKILFGIGKGEKINWMESAKDPDTLFVADTSNDITAYTIPMLQQS</sequence>
<organism evidence="5 6">
    <name type="scientific">Cylindrotheca closterium</name>
    <dbReference type="NCBI Taxonomy" id="2856"/>
    <lineage>
        <taxon>Eukaryota</taxon>
        <taxon>Sar</taxon>
        <taxon>Stramenopiles</taxon>
        <taxon>Ochrophyta</taxon>
        <taxon>Bacillariophyta</taxon>
        <taxon>Bacillariophyceae</taxon>
        <taxon>Bacillariophycidae</taxon>
        <taxon>Bacillariales</taxon>
        <taxon>Bacillariaceae</taxon>
        <taxon>Cylindrotheca</taxon>
    </lineage>
</organism>
<feature type="region of interest" description="Disordered" evidence="4">
    <location>
        <begin position="146"/>
        <end position="169"/>
    </location>
</feature>
<evidence type="ECO:0000256" key="3">
    <source>
        <dbReference type="PROSITE-ProRule" id="PRU00221"/>
    </source>
</evidence>
<dbReference type="PANTHER" id="PTHR44666">
    <property type="entry name" value="WD REPEAT-CONTAINING PROTEIN 53"/>
    <property type="match status" value="1"/>
</dbReference>
<evidence type="ECO:0000256" key="4">
    <source>
        <dbReference type="SAM" id="MobiDB-lite"/>
    </source>
</evidence>
<accession>A0AAD2FI76</accession>
<dbReference type="InterPro" id="IPR036322">
    <property type="entry name" value="WD40_repeat_dom_sf"/>
</dbReference>
<dbReference type="InterPro" id="IPR015943">
    <property type="entry name" value="WD40/YVTN_repeat-like_dom_sf"/>
</dbReference>
<keyword evidence="2" id="KW-0677">Repeat</keyword>
<dbReference type="InterPro" id="IPR020472">
    <property type="entry name" value="WD40_PAC1"/>
</dbReference>
<dbReference type="Pfam" id="PF00400">
    <property type="entry name" value="WD40"/>
    <property type="match status" value="3"/>
</dbReference>
<reference evidence="5" key="1">
    <citation type="submission" date="2023-08" db="EMBL/GenBank/DDBJ databases">
        <authorList>
            <person name="Audoor S."/>
            <person name="Bilcke G."/>
        </authorList>
    </citation>
    <scope>NUCLEOTIDE SEQUENCE</scope>
</reference>
<evidence type="ECO:0008006" key="7">
    <source>
        <dbReference type="Google" id="ProtNLM"/>
    </source>
</evidence>
<keyword evidence="1 3" id="KW-0853">WD repeat</keyword>
<dbReference type="PROSITE" id="PS00678">
    <property type="entry name" value="WD_REPEATS_1"/>
    <property type="match status" value="1"/>
</dbReference>
<proteinExistence type="predicted"/>
<evidence type="ECO:0000256" key="1">
    <source>
        <dbReference type="ARBA" id="ARBA00022574"/>
    </source>
</evidence>
<gene>
    <name evidence="5" type="ORF">CYCCA115_LOCUS8006</name>
</gene>
<dbReference type="PANTHER" id="PTHR44666:SF1">
    <property type="entry name" value="WD REPEAT-CONTAINING PROTEIN 53"/>
    <property type="match status" value="1"/>
</dbReference>
<dbReference type="SMART" id="SM00320">
    <property type="entry name" value="WD40"/>
    <property type="match status" value="5"/>
</dbReference>
<dbReference type="InterPro" id="IPR042453">
    <property type="entry name" value="WDR53"/>
</dbReference>
<protein>
    <recommendedName>
        <fullName evidence="7">Guanine nucleotide-binding protein subunit beta-like protein</fullName>
    </recommendedName>
</protein>
<feature type="repeat" description="WD" evidence="3">
    <location>
        <begin position="19"/>
        <end position="60"/>
    </location>
</feature>
<dbReference type="PRINTS" id="PR00320">
    <property type="entry name" value="GPROTEINBRPT"/>
</dbReference>
<dbReference type="EMBL" id="CAKOGP040001112">
    <property type="protein sequence ID" value="CAJ1942556.1"/>
    <property type="molecule type" value="Genomic_DNA"/>
</dbReference>